<evidence type="ECO:0000256" key="7">
    <source>
        <dbReference type="ARBA" id="ARBA00023163"/>
    </source>
</evidence>
<feature type="region of interest" description="Disordered" evidence="10">
    <location>
        <begin position="244"/>
        <end position="269"/>
    </location>
</feature>
<comment type="similarity">
    <text evidence="9">Belongs to the AP2/ERF transcription factor family. ERF subfamily.</text>
</comment>
<evidence type="ECO:0000259" key="11">
    <source>
        <dbReference type="PROSITE" id="PS51032"/>
    </source>
</evidence>
<dbReference type="InterPro" id="IPR036955">
    <property type="entry name" value="AP2/ERF_dom_sf"/>
</dbReference>
<organism evidence="12 13">
    <name type="scientific">Helianthus annuus</name>
    <name type="common">Common sunflower</name>
    <dbReference type="NCBI Taxonomy" id="4232"/>
    <lineage>
        <taxon>Eukaryota</taxon>
        <taxon>Viridiplantae</taxon>
        <taxon>Streptophyta</taxon>
        <taxon>Embryophyta</taxon>
        <taxon>Tracheophyta</taxon>
        <taxon>Spermatophyta</taxon>
        <taxon>Magnoliopsida</taxon>
        <taxon>eudicotyledons</taxon>
        <taxon>Gunneridae</taxon>
        <taxon>Pentapetalae</taxon>
        <taxon>asterids</taxon>
        <taxon>campanulids</taxon>
        <taxon>Asterales</taxon>
        <taxon>Asteraceae</taxon>
        <taxon>Asteroideae</taxon>
        <taxon>Heliantheae alliance</taxon>
        <taxon>Heliantheae</taxon>
        <taxon>Helianthus</taxon>
    </lineage>
</organism>
<gene>
    <name evidence="12" type="ORF">HanXRQr2_Chr02g0085561</name>
</gene>
<keyword evidence="8" id="KW-0539">Nucleus</keyword>
<keyword evidence="13" id="KW-1185">Reference proteome</keyword>
<dbReference type="GO" id="GO:0006952">
    <property type="term" value="P:defense response"/>
    <property type="evidence" value="ECO:0007669"/>
    <property type="project" value="UniProtKB-KW"/>
</dbReference>
<feature type="domain" description="AP2/ERF" evidence="11">
    <location>
        <begin position="145"/>
        <end position="202"/>
    </location>
</feature>
<evidence type="ECO:0000256" key="3">
    <source>
        <dbReference type="ARBA" id="ARBA00022821"/>
    </source>
</evidence>
<reference evidence="12" key="2">
    <citation type="submission" date="2020-06" db="EMBL/GenBank/DDBJ databases">
        <title>Helianthus annuus Genome sequencing and assembly Release 2.</title>
        <authorList>
            <person name="Gouzy J."/>
            <person name="Langlade N."/>
            <person name="Munos S."/>
        </authorList>
    </citation>
    <scope>NUCLEOTIDE SEQUENCE</scope>
    <source>
        <tissue evidence="12">Leaves</tissue>
    </source>
</reference>
<evidence type="ECO:0000256" key="1">
    <source>
        <dbReference type="ARBA" id="ARBA00004123"/>
    </source>
</evidence>
<dbReference type="SUPFAM" id="SSF54171">
    <property type="entry name" value="DNA-binding domain"/>
    <property type="match status" value="1"/>
</dbReference>
<protein>
    <submittedName>
        <fullName evidence="12">Transcription factor AP2-EREBP family</fullName>
    </submittedName>
</protein>
<reference evidence="12" key="1">
    <citation type="journal article" date="2017" name="Nature">
        <title>The sunflower genome provides insights into oil metabolism, flowering and Asterid evolution.</title>
        <authorList>
            <person name="Badouin H."/>
            <person name="Gouzy J."/>
            <person name="Grassa C.J."/>
            <person name="Murat F."/>
            <person name="Staton S.E."/>
            <person name="Cottret L."/>
            <person name="Lelandais-Briere C."/>
            <person name="Owens G.L."/>
            <person name="Carrere S."/>
            <person name="Mayjonade B."/>
            <person name="Legrand L."/>
            <person name="Gill N."/>
            <person name="Kane N.C."/>
            <person name="Bowers J.E."/>
            <person name="Hubner S."/>
            <person name="Bellec A."/>
            <person name="Berard A."/>
            <person name="Berges H."/>
            <person name="Blanchet N."/>
            <person name="Boniface M.C."/>
            <person name="Brunel D."/>
            <person name="Catrice O."/>
            <person name="Chaidir N."/>
            <person name="Claudel C."/>
            <person name="Donnadieu C."/>
            <person name="Faraut T."/>
            <person name="Fievet G."/>
            <person name="Helmstetter N."/>
            <person name="King M."/>
            <person name="Knapp S.J."/>
            <person name="Lai Z."/>
            <person name="Le Paslier M.C."/>
            <person name="Lippi Y."/>
            <person name="Lorenzon L."/>
            <person name="Mandel J.R."/>
            <person name="Marage G."/>
            <person name="Marchand G."/>
            <person name="Marquand E."/>
            <person name="Bret-Mestries E."/>
            <person name="Morien E."/>
            <person name="Nambeesan S."/>
            <person name="Nguyen T."/>
            <person name="Pegot-Espagnet P."/>
            <person name="Pouilly N."/>
            <person name="Raftis F."/>
            <person name="Sallet E."/>
            <person name="Schiex T."/>
            <person name="Thomas J."/>
            <person name="Vandecasteele C."/>
            <person name="Vares D."/>
            <person name="Vear F."/>
            <person name="Vautrin S."/>
            <person name="Crespi M."/>
            <person name="Mangin B."/>
            <person name="Burke J.M."/>
            <person name="Salse J."/>
            <person name="Munos S."/>
            <person name="Vincourt P."/>
            <person name="Rieseberg L.H."/>
            <person name="Langlade N.B."/>
        </authorList>
    </citation>
    <scope>NUCLEOTIDE SEQUENCE</scope>
    <source>
        <tissue evidence="12">Leaves</tissue>
    </source>
</reference>
<keyword evidence="5" id="KW-0238">DNA-binding</keyword>
<keyword evidence="4" id="KW-0805">Transcription regulation</keyword>
<dbReference type="PRINTS" id="PR00367">
    <property type="entry name" value="ETHRSPELEMNT"/>
</dbReference>
<evidence type="ECO:0000256" key="6">
    <source>
        <dbReference type="ARBA" id="ARBA00023159"/>
    </source>
</evidence>
<name>A0A9K3JTA4_HELAN</name>
<dbReference type="InterPro" id="IPR051758">
    <property type="entry name" value="ERF/AP2-like"/>
</dbReference>
<proteinExistence type="inferred from homology"/>
<dbReference type="InterPro" id="IPR016177">
    <property type="entry name" value="DNA-bd_dom_sf"/>
</dbReference>
<accession>A0A9K3JTA4</accession>
<evidence type="ECO:0000256" key="8">
    <source>
        <dbReference type="ARBA" id="ARBA00023242"/>
    </source>
</evidence>
<dbReference type="GO" id="GO:0000976">
    <property type="term" value="F:transcription cis-regulatory region binding"/>
    <property type="evidence" value="ECO:0007669"/>
    <property type="project" value="UniProtKB-ARBA"/>
</dbReference>
<dbReference type="PROSITE" id="PS51032">
    <property type="entry name" value="AP2_ERF"/>
    <property type="match status" value="1"/>
</dbReference>
<dbReference type="FunFam" id="3.30.730.10:FF:000001">
    <property type="entry name" value="Ethylene-responsive transcription factor 2"/>
    <property type="match status" value="1"/>
</dbReference>
<keyword evidence="3" id="KW-0611">Plant defense</keyword>
<evidence type="ECO:0000256" key="9">
    <source>
        <dbReference type="ARBA" id="ARBA00024343"/>
    </source>
</evidence>
<dbReference type="InterPro" id="IPR001471">
    <property type="entry name" value="AP2/ERF_dom"/>
</dbReference>
<comment type="subcellular location">
    <subcellularLocation>
        <location evidence="1">Nucleus</location>
    </subcellularLocation>
</comment>
<sequence length="292" mass="32104">MENHDHLHPIFSSSFHHTSKHSQPFSGHRGSGSGGGGNSCLMSSLLTQDNGGDSCLVSACKPYLGSFTNMSTLLPTLSPLVNEPKLVANLQPVADWLNISRKPITHYTSDGFRLNFCTRTRPMKYTGRVLNTEYERNQICSPRKLFRGVRQRHWGKWVAEIRLPRNRTRVWLGTFNTAEEAAFAYDTAAYILRGDCAHLNFPNLKSQLKANSVNGTTAALLEAKMQAMSKRVVDMKADELAPALPEVGLSESPSNEGGSEVVSPEAGEGVQLSRMPSLDMDIIWDALLVGDS</sequence>
<dbReference type="OrthoDB" id="777275at2759"/>
<evidence type="ECO:0000313" key="12">
    <source>
        <dbReference type="EMBL" id="KAF5820152.1"/>
    </source>
</evidence>
<comment type="caution">
    <text evidence="12">The sequence shown here is derived from an EMBL/GenBank/DDBJ whole genome shotgun (WGS) entry which is preliminary data.</text>
</comment>
<dbReference type="PANTHER" id="PTHR31657">
    <property type="entry name" value="ETHYLENE-RESPONSIVE TRANSCRIPTION FACTOR ERF061"/>
    <property type="match status" value="1"/>
</dbReference>
<dbReference type="Gene3D" id="3.30.730.10">
    <property type="entry name" value="AP2/ERF domain"/>
    <property type="match status" value="1"/>
</dbReference>
<dbReference type="EMBL" id="MNCJ02000317">
    <property type="protein sequence ID" value="KAF5820152.1"/>
    <property type="molecule type" value="Genomic_DNA"/>
</dbReference>
<keyword evidence="7" id="KW-0804">Transcription</keyword>
<evidence type="ECO:0000256" key="2">
    <source>
        <dbReference type="ARBA" id="ARBA00022745"/>
    </source>
</evidence>
<evidence type="ECO:0000313" key="13">
    <source>
        <dbReference type="Proteomes" id="UP000215914"/>
    </source>
</evidence>
<dbReference type="Proteomes" id="UP000215914">
    <property type="component" value="Unassembled WGS sequence"/>
</dbReference>
<dbReference type="PANTHER" id="PTHR31657:SF40">
    <property type="entry name" value="ETHYLENE-RESPONSIVE TRANSCRIPTION FACTOR ERF062"/>
    <property type="match status" value="1"/>
</dbReference>
<feature type="region of interest" description="Disordered" evidence="10">
    <location>
        <begin position="11"/>
        <end position="33"/>
    </location>
</feature>
<dbReference type="SMART" id="SM00380">
    <property type="entry name" value="AP2"/>
    <property type="match status" value="1"/>
</dbReference>
<keyword evidence="6" id="KW-0010">Activator</keyword>
<dbReference type="Pfam" id="PF00847">
    <property type="entry name" value="AP2"/>
    <property type="match status" value="1"/>
</dbReference>
<dbReference type="GO" id="GO:0005634">
    <property type="term" value="C:nucleus"/>
    <property type="evidence" value="ECO:0007669"/>
    <property type="project" value="UniProtKB-SubCell"/>
</dbReference>
<dbReference type="CDD" id="cd00018">
    <property type="entry name" value="AP2"/>
    <property type="match status" value="1"/>
</dbReference>
<keyword evidence="2" id="KW-0936">Ethylene signaling pathway</keyword>
<evidence type="ECO:0000256" key="10">
    <source>
        <dbReference type="SAM" id="MobiDB-lite"/>
    </source>
</evidence>
<dbReference type="GO" id="GO:0009873">
    <property type="term" value="P:ethylene-activated signaling pathway"/>
    <property type="evidence" value="ECO:0007669"/>
    <property type="project" value="UniProtKB-KW"/>
</dbReference>
<evidence type="ECO:0000256" key="5">
    <source>
        <dbReference type="ARBA" id="ARBA00023125"/>
    </source>
</evidence>
<dbReference type="GO" id="GO:0003700">
    <property type="term" value="F:DNA-binding transcription factor activity"/>
    <property type="evidence" value="ECO:0007669"/>
    <property type="project" value="InterPro"/>
</dbReference>
<dbReference type="AlphaFoldDB" id="A0A9K3JTA4"/>
<dbReference type="Gramene" id="mRNA:HanXRQr2_Chr02g0085561">
    <property type="protein sequence ID" value="CDS:HanXRQr2_Chr02g0085561.1"/>
    <property type="gene ID" value="HanXRQr2_Chr02g0085561"/>
</dbReference>
<evidence type="ECO:0000256" key="4">
    <source>
        <dbReference type="ARBA" id="ARBA00023015"/>
    </source>
</evidence>